<proteinExistence type="predicted"/>
<dbReference type="Proteomes" id="UP000297245">
    <property type="component" value="Unassembled WGS sequence"/>
</dbReference>
<accession>A0A4V4HAR5</accession>
<feature type="region of interest" description="Disordered" evidence="1">
    <location>
        <begin position="94"/>
        <end position="113"/>
    </location>
</feature>
<dbReference type="AlphaFoldDB" id="A0A4V4HAR5"/>
<protein>
    <submittedName>
        <fullName evidence="2">Uncharacterized protein</fullName>
    </submittedName>
</protein>
<reference evidence="2 3" key="1">
    <citation type="journal article" date="2019" name="Nat. Ecol. Evol.">
        <title>Megaphylogeny resolves global patterns of mushroom evolution.</title>
        <authorList>
            <person name="Varga T."/>
            <person name="Krizsan K."/>
            <person name="Foldi C."/>
            <person name="Dima B."/>
            <person name="Sanchez-Garcia M."/>
            <person name="Sanchez-Ramirez S."/>
            <person name="Szollosi G.J."/>
            <person name="Szarkandi J.G."/>
            <person name="Papp V."/>
            <person name="Albert L."/>
            <person name="Andreopoulos W."/>
            <person name="Angelini C."/>
            <person name="Antonin V."/>
            <person name="Barry K.W."/>
            <person name="Bougher N.L."/>
            <person name="Buchanan P."/>
            <person name="Buyck B."/>
            <person name="Bense V."/>
            <person name="Catcheside P."/>
            <person name="Chovatia M."/>
            <person name="Cooper J."/>
            <person name="Damon W."/>
            <person name="Desjardin D."/>
            <person name="Finy P."/>
            <person name="Geml J."/>
            <person name="Haridas S."/>
            <person name="Hughes K."/>
            <person name="Justo A."/>
            <person name="Karasinski D."/>
            <person name="Kautmanova I."/>
            <person name="Kiss B."/>
            <person name="Kocsube S."/>
            <person name="Kotiranta H."/>
            <person name="LaButti K.M."/>
            <person name="Lechner B.E."/>
            <person name="Liimatainen K."/>
            <person name="Lipzen A."/>
            <person name="Lukacs Z."/>
            <person name="Mihaltcheva S."/>
            <person name="Morgado L.N."/>
            <person name="Niskanen T."/>
            <person name="Noordeloos M.E."/>
            <person name="Ohm R.A."/>
            <person name="Ortiz-Santana B."/>
            <person name="Ovrebo C."/>
            <person name="Racz N."/>
            <person name="Riley R."/>
            <person name="Savchenko A."/>
            <person name="Shiryaev A."/>
            <person name="Soop K."/>
            <person name="Spirin V."/>
            <person name="Szebenyi C."/>
            <person name="Tomsovsky M."/>
            <person name="Tulloss R.E."/>
            <person name="Uehling J."/>
            <person name="Grigoriev I.V."/>
            <person name="Vagvolgyi C."/>
            <person name="Papp T."/>
            <person name="Martin F.M."/>
            <person name="Miettinen O."/>
            <person name="Hibbett D.S."/>
            <person name="Nagy L.G."/>
        </authorList>
    </citation>
    <scope>NUCLEOTIDE SEQUENCE [LARGE SCALE GENOMIC DNA]</scope>
    <source>
        <strain evidence="2 3">CBS 962.96</strain>
    </source>
</reference>
<gene>
    <name evidence="2" type="ORF">K435DRAFT_879039</name>
</gene>
<dbReference type="EMBL" id="ML180838">
    <property type="protein sequence ID" value="THU76565.1"/>
    <property type="molecule type" value="Genomic_DNA"/>
</dbReference>
<name>A0A4V4HAR5_DENBC</name>
<evidence type="ECO:0000256" key="1">
    <source>
        <dbReference type="SAM" id="MobiDB-lite"/>
    </source>
</evidence>
<evidence type="ECO:0000313" key="3">
    <source>
        <dbReference type="Proteomes" id="UP000297245"/>
    </source>
</evidence>
<sequence length="150" mass="16817">MHISISKGVLTSIQTTKSPQDLVRKPDNAVDSLLCLQQARSWVVDVDPQPTREESSRTYVPGSTHRYLEFKTFRDHSNSIHVDFGGESTTIQTQMPGKVVKPRPRDRDGSSETAGVKLGLRVDFVAKDHETAAKLREFLIVSCAIRTHSW</sequence>
<keyword evidence="3" id="KW-1185">Reference proteome</keyword>
<organism evidence="2 3">
    <name type="scientific">Dendrothele bispora (strain CBS 962.96)</name>
    <dbReference type="NCBI Taxonomy" id="1314807"/>
    <lineage>
        <taxon>Eukaryota</taxon>
        <taxon>Fungi</taxon>
        <taxon>Dikarya</taxon>
        <taxon>Basidiomycota</taxon>
        <taxon>Agaricomycotina</taxon>
        <taxon>Agaricomycetes</taxon>
        <taxon>Agaricomycetidae</taxon>
        <taxon>Agaricales</taxon>
        <taxon>Agaricales incertae sedis</taxon>
        <taxon>Dendrothele</taxon>
    </lineage>
</organism>
<evidence type="ECO:0000313" key="2">
    <source>
        <dbReference type="EMBL" id="THU76565.1"/>
    </source>
</evidence>